<dbReference type="EMBL" id="REGN01001177">
    <property type="protein sequence ID" value="RNA36498.1"/>
    <property type="molecule type" value="Genomic_DNA"/>
</dbReference>
<evidence type="ECO:0000313" key="2">
    <source>
        <dbReference type="Proteomes" id="UP000276133"/>
    </source>
</evidence>
<proteinExistence type="predicted"/>
<sequence length="78" mass="9576">MILSVAKQFTNITFATLIEWDKVKKRFTSKHIKNWLRGRGRKERERKERSWTSKKKETYKDFFLFVKSFFSKEIGIRN</sequence>
<accession>A0A3M7SLV1</accession>
<comment type="caution">
    <text evidence="1">The sequence shown here is derived from an EMBL/GenBank/DDBJ whole genome shotgun (WGS) entry which is preliminary data.</text>
</comment>
<organism evidence="1 2">
    <name type="scientific">Brachionus plicatilis</name>
    <name type="common">Marine rotifer</name>
    <name type="synonym">Brachionus muelleri</name>
    <dbReference type="NCBI Taxonomy" id="10195"/>
    <lineage>
        <taxon>Eukaryota</taxon>
        <taxon>Metazoa</taxon>
        <taxon>Spiralia</taxon>
        <taxon>Gnathifera</taxon>
        <taxon>Rotifera</taxon>
        <taxon>Eurotatoria</taxon>
        <taxon>Monogononta</taxon>
        <taxon>Pseudotrocha</taxon>
        <taxon>Ploima</taxon>
        <taxon>Brachionidae</taxon>
        <taxon>Brachionus</taxon>
    </lineage>
</organism>
<dbReference type="AlphaFoldDB" id="A0A3M7SLV1"/>
<dbReference type="Proteomes" id="UP000276133">
    <property type="component" value="Unassembled WGS sequence"/>
</dbReference>
<name>A0A3M7SLV1_BRAPC</name>
<keyword evidence="2" id="KW-1185">Reference proteome</keyword>
<gene>
    <name evidence="1" type="ORF">BpHYR1_028125</name>
</gene>
<protein>
    <submittedName>
        <fullName evidence="1">Uncharacterized protein</fullName>
    </submittedName>
</protein>
<reference evidence="1 2" key="1">
    <citation type="journal article" date="2018" name="Sci. Rep.">
        <title>Genomic signatures of local adaptation to the degree of environmental predictability in rotifers.</title>
        <authorList>
            <person name="Franch-Gras L."/>
            <person name="Hahn C."/>
            <person name="Garcia-Roger E.M."/>
            <person name="Carmona M.J."/>
            <person name="Serra M."/>
            <person name="Gomez A."/>
        </authorList>
    </citation>
    <scope>NUCLEOTIDE SEQUENCE [LARGE SCALE GENOMIC DNA]</scope>
    <source>
        <strain evidence="1">HYR1</strain>
    </source>
</reference>
<evidence type="ECO:0000313" key="1">
    <source>
        <dbReference type="EMBL" id="RNA36498.1"/>
    </source>
</evidence>